<dbReference type="AlphaFoldDB" id="A0A6H2HA11"/>
<dbReference type="RefSeq" id="WP_168922287.1">
    <property type="nucleotide sequence ID" value="NZ_CP051461.1"/>
</dbReference>
<keyword evidence="1" id="KW-0175">Coiled coil</keyword>
<dbReference type="KEGG" id="pvac:HC248_01915"/>
<reference evidence="2 3" key="1">
    <citation type="submission" date="2020-04" db="EMBL/GenBank/DDBJ databases">
        <title>Complete genome of a Psychrophilic, Marine, Gas Vacuolate Bacterium Polaromonas vacuolata KCTC 22033T.</title>
        <authorList>
            <person name="Hwang K."/>
            <person name="Kim K.M."/>
        </authorList>
    </citation>
    <scope>NUCLEOTIDE SEQUENCE [LARGE SCALE GENOMIC DNA]</scope>
    <source>
        <strain evidence="2 3">KCTC 22033</strain>
    </source>
</reference>
<keyword evidence="3" id="KW-1185">Reference proteome</keyword>
<protein>
    <recommendedName>
        <fullName evidence="4">Transposase TnpC homeodomain domain-containing protein</fullName>
    </recommendedName>
</protein>
<name>A0A6H2HA11_9BURK</name>
<gene>
    <name evidence="2" type="ORF">HC248_01915</name>
</gene>
<proteinExistence type="predicted"/>
<organism evidence="2 3">
    <name type="scientific">Polaromonas vacuolata</name>
    <dbReference type="NCBI Taxonomy" id="37448"/>
    <lineage>
        <taxon>Bacteria</taxon>
        <taxon>Pseudomonadati</taxon>
        <taxon>Pseudomonadota</taxon>
        <taxon>Betaproteobacteria</taxon>
        <taxon>Burkholderiales</taxon>
        <taxon>Comamonadaceae</taxon>
        <taxon>Polaromonas</taxon>
    </lineage>
</organism>
<evidence type="ECO:0000256" key="1">
    <source>
        <dbReference type="SAM" id="Coils"/>
    </source>
</evidence>
<evidence type="ECO:0008006" key="4">
    <source>
        <dbReference type="Google" id="ProtNLM"/>
    </source>
</evidence>
<sequence>MNSERRGVTHLRTMAGLVDGRRSRTSYGALLELSMLEMEKQRLTGEVQRAERRCADIHKRIAEIDIKKQRLYNFVEKPAIDSSDAAETNPFPAYAVPLGNVKSRRLSY</sequence>
<feature type="coiled-coil region" evidence="1">
    <location>
        <begin position="33"/>
        <end position="60"/>
    </location>
</feature>
<evidence type="ECO:0000313" key="2">
    <source>
        <dbReference type="EMBL" id="QJC56607.1"/>
    </source>
</evidence>
<evidence type="ECO:0000313" key="3">
    <source>
        <dbReference type="Proteomes" id="UP000502041"/>
    </source>
</evidence>
<dbReference type="EMBL" id="CP051461">
    <property type="protein sequence ID" value="QJC56607.1"/>
    <property type="molecule type" value="Genomic_DNA"/>
</dbReference>
<accession>A0A6H2HA11</accession>
<dbReference type="Proteomes" id="UP000502041">
    <property type="component" value="Chromosome"/>
</dbReference>